<feature type="domain" description="Serine aminopeptidase S33" evidence="1">
    <location>
        <begin position="91"/>
        <end position="327"/>
    </location>
</feature>
<dbReference type="PANTHER" id="PTHR11614">
    <property type="entry name" value="PHOSPHOLIPASE-RELATED"/>
    <property type="match status" value="1"/>
</dbReference>
<gene>
    <name evidence="2" type="ORF">SAMN05421749_1123</name>
</gene>
<reference evidence="3" key="1">
    <citation type="submission" date="2016-09" db="EMBL/GenBank/DDBJ databases">
        <authorList>
            <person name="Varghese N."/>
            <person name="Submissions S."/>
        </authorList>
    </citation>
    <scope>NUCLEOTIDE SEQUENCE [LARGE SCALE GENOMIC DNA]</scope>
    <source>
        <strain evidence="3">ANC 3699</strain>
    </source>
</reference>
<dbReference type="SUPFAM" id="SSF53474">
    <property type="entry name" value="alpha/beta-Hydrolases"/>
    <property type="match status" value="1"/>
</dbReference>
<sequence length="350" mass="40414">MANIPFMNPALLSATDLPIPDPVETPKALNHLDLSEPTLLNPMLEGYRRLYALDQLDSYHWQGMVEVDQFRIHVQVYEPKFHDDSHDEPQQVKGSVWLVHGYLEHSGIYQPIIKEILEQGFSVLAFDLPGHGLSNGTIAGIDDFEDYQKVLHAIADVVGDAKALPKPWHGIGQSTGGAIWMHHLLEYAENRQLPLIDRVLLLSPLIRPAKSSWWHNTVGLGIVRRITRQVPRKFKRNNHNPEFLRFVRLQDPLQPRSLSVDWILALARWMPVMEARPPCRIPVWLAQGALDQTVDWRYNHEFIRRKFRLQTSLILEEGSHQLINEREDIRAALTGLIPAFLHAKYKRQYY</sequence>
<dbReference type="AlphaFoldDB" id="A0A1G6P2I2"/>
<dbReference type="OrthoDB" id="5614837at2"/>
<dbReference type="InterPro" id="IPR022742">
    <property type="entry name" value="Hydrolase_4"/>
</dbReference>
<accession>A0A1G6P2I2</accession>
<dbReference type="Gene3D" id="3.40.50.1820">
    <property type="entry name" value="alpha/beta hydrolase"/>
    <property type="match status" value="1"/>
</dbReference>
<dbReference type="EMBL" id="FMYK01000012">
    <property type="protein sequence ID" value="SDC74392.1"/>
    <property type="molecule type" value="Genomic_DNA"/>
</dbReference>
<protein>
    <submittedName>
        <fullName evidence="2">Lysophospholipase, alpha-beta hydrolase superfamily</fullName>
    </submittedName>
</protein>
<keyword evidence="2" id="KW-0378">Hydrolase</keyword>
<evidence type="ECO:0000259" key="1">
    <source>
        <dbReference type="Pfam" id="PF12146"/>
    </source>
</evidence>
<proteinExistence type="predicted"/>
<dbReference type="Proteomes" id="UP000242317">
    <property type="component" value="Unassembled WGS sequence"/>
</dbReference>
<dbReference type="InterPro" id="IPR051044">
    <property type="entry name" value="MAG_DAG_Lipase"/>
</dbReference>
<evidence type="ECO:0000313" key="2">
    <source>
        <dbReference type="EMBL" id="SDC74392.1"/>
    </source>
</evidence>
<evidence type="ECO:0000313" key="3">
    <source>
        <dbReference type="Proteomes" id="UP000242317"/>
    </source>
</evidence>
<name>A0A1G6P2I2_9GAMM</name>
<dbReference type="Pfam" id="PF12146">
    <property type="entry name" value="Hydrolase_4"/>
    <property type="match status" value="1"/>
</dbReference>
<keyword evidence="3" id="KW-1185">Reference proteome</keyword>
<dbReference type="RefSeq" id="WP_092621598.1">
    <property type="nucleotide sequence ID" value="NZ_FMYK01000012.1"/>
</dbReference>
<dbReference type="GO" id="GO:0016787">
    <property type="term" value="F:hydrolase activity"/>
    <property type="evidence" value="ECO:0007669"/>
    <property type="project" value="UniProtKB-KW"/>
</dbReference>
<organism evidence="2 3">
    <name type="scientific">Acinetobacter marinus</name>
    <dbReference type="NCBI Taxonomy" id="281375"/>
    <lineage>
        <taxon>Bacteria</taxon>
        <taxon>Pseudomonadati</taxon>
        <taxon>Pseudomonadota</taxon>
        <taxon>Gammaproteobacteria</taxon>
        <taxon>Moraxellales</taxon>
        <taxon>Moraxellaceae</taxon>
        <taxon>Acinetobacter</taxon>
    </lineage>
</organism>
<dbReference type="InterPro" id="IPR029058">
    <property type="entry name" value="AB_hydrolase_fold"/>
</dbReference>